<organism evidence="2 3">
    <name type="scientific">Meiothermus taiwanensis</name>
    <dbReference type="NCBI Taxonomy" id="172827"/>
    <lineage>
        <taxon>Bacteria</taxon>
        <taxon>Thermotogati</taxon>
        <taxon>Deinococcota</taxon>
        <taxon>Deinococci</taxon>
        <taxon>Thermales</taxon>
        <taxon>Thermaceae</taxon>
        <taxon>Meiothermus</taxon>
    </lineage>
</organism>
<dbReference type="SUPFAM" id="SSF52821">
    <property type="entry name" value="Rhodanese/Cell cycle control phosphatase"/>
    <property type="match status" value="1"/>
</dbReference>
<dbReference type="InterPro" id="IPR036873">
    <property type="entry name" value="Rhodanese-like_dom_sf"/>
</dbReference>
<dbReference type="CDD" id="cd00158">
    <property type="entry name" value="RHOD"/>
    <property type="match status" value="1"/>
</dbReference>
<feature type="domain" description="Rhodanese" evidence="1">
    <location>
        <begin position="52"/>
        <end position="142"/>
    </location>
</feature>
<reference evidence="2 3" key="1">
    <citation type="submission" date="2018-08" db="EMBL/GenBank/DDBJ databases">
        <title>Meiothermus cateniformans JCM 15151 genome sequencing project.</title>
        <authorList>
            <person name="Da Costa M.S."/>
            <person name="Albuquerque L."/>
            <person name="Raposo P."/>
            <person name="Froufe H.J.C."/>
            <person name="Barroso C.S."/>
            <person name="Egas C."/>
        </authorList>
    </citation>
    <scope>NUCLEOTIDE SEQUENCE [LARGE SCALE GENOMIC DNA]</scope>
    <source>
        <strain evidence="2 3">JCM 15151</strain>
    </source>
</reference>
<comment type="caution">
    <text evidence="2">The sequence shown here is derived from an EMBL/GenBank/DDBJ whole genome shotgun (WGS) entry which is preliminary data.</text>
</comment>
<name>A0A399EB11_9DEIN</name>
<dbReference type="InterPro" id="IPR050229">
    <property type="entry name" value="GlpE_sulfurtransferase"/>
</dbReference>
<dbReference type="Pfam" id="PF00581">
    <property type="entry name" value="Rhodanese"/>
    <property type="match status" value="1"/>
</dbReference>
<dbReference type="PROSITE" id="PS50206">
    <property type="entry name" value="RHODANESE_3"/>
    <property type="match status" value="1"/>
</dbReference>
<dbReference type="PANTHER" id="PTHR43031:SF1">
    <property type="entry name" value="PYRIDINE NUCLEOTIDE-DISULPHIDE OXIDOREDUCTASE"/>
    <property type="match status" value="1"/>
</dbReference>
<gene>
    <name evidence="2" type="primary">glpE_1</name>
    <name evidence="2" type="ORF">Mcate_00051</name>
</gene>
<evidence type="ECO:0000259" key="1">
    <source>
        <dbReference type="PROSITE" id="PS50206"/>
    </source>
</evidence>
<dbReference type="PANTHER" id="PTHR43031">
    <property type="entry name" value="FAD-DEPENDENT OXIDOREDUCTASE"/>
    <property type="match status" value="1"/>
</dbReference>
<evidence type="ECO:0000313" key="3">
    <source>
        <dbReference type="Proteomes" id="UP000266089"/>
    </source>
</evidence>
<accession>A0A399EB11</accession>
<dbReference type="InterPro" id="IPR001763">
    <property type="entry name" value="Rhodanese-like_dom"/>
</dbReference>
<evidence type="ECO:0000313" key="2">
    <source>
        <dbReference type="EMBL" id="RIH80080.1"/>
    </source>
</evidence>
<dbReference type="OrthoDB" id="9800872at2"/>
<dbReference type="GO" id="GO:0004792">
    <property type="term" value="F:thiosulfate-cyanide sulfurtransferase activity"/>
    <property type="evidence" value="ECO:0007669"/>
    <property type="project" value="UniProtKB-EC"/>
</dbReference>
<proteinExistence type="predicted"/>
<dbReference type="EC" id="2.8.1.1" evidence="2"/>
<dbReference type="EMBL" id="QWKX01000001">
    <property type="protein sequence ID" value="RIH80080.1"/>
    <property type="molecule type" value="Genomic_DNA"/>
</dbReference>
<dbReference type="AlphaFoldDB" id="A0A399EB11"/>
<keyword evidence="2" id="KW-0808">Transferase</keyword>
<dbReference type="Proteomes" id="UP000266089">
    <property type="component" value="Unassembled WGS sequence"/>
</dbReference>
<sequence>MRKGWIVLVLLGGLGLAQEMSPASLQEMGNFIKKTNPASYLLYAAEAKDFVEVFEPFILDVRTAEERSRGFLPGSVHIHISQLPDRLGELPKEKDKPILVYCGTGHVSAVAAAYLRALGYREVKNLNGGFRAWLELGLPVQRP</sequence>
<dbReference type="Gene3D" id="3.40.250.10">
    <property type="entry name" value="Rhodanese-like domain"/>
    <property type="match status" value="1"/>
</dbReference>
<protein>
    <submittedName>
        <fullName evidence="2">Thiosulfate sulfurtransferase GlpE</fullName>
        <ecNumber evidence="2">2.8.1.1</ecNumber>
    </submittedName>
</protein>
<dbReference type="SMART" id="SM00450">
    <property type="entry name" value="RHOD"/>
    <property type="match status" value="1"/>
</dbReference>
<dbReference type="RefSeq" id="WP_027886567.1">
    <property type="nucleotide sequence ID" value="NZ_JBHSXZ010000016.1"/>
</dbReference>